<protein>
    <submittedName>
        <fullName evidence="2">Uncharacterized protein</fullName>
    </submittedName>
</protein>
<name>A0AAW0FHP9_9APHY</name>
<gene>
    <name evidence="2" type="ORF">QCA50_020182</name>
</gene>
<evidence type="ECO:0000313" key="3">
    <source>
        <dbReference type="Proteomes" id="UP001385951"/>
    </source>
</evidence>
<sequence>MYYQRCQCWDTRIPHVFEASKYAEPSVCRISDYHNQLQGPCNSSQRFAHRHIPHMDDLQQCLITKLELLKYNNDHEHEIVLAHIEYCGDANPQRQYFRLERDSDPASLPRRIRSLPGADDNEAPTTGDTRSSEARNDWIIRHADVQVTKKPVSDLKLKGQSHLCYTVSFSGPDYPTILDLSSAARMLSDVAPHYKAFDHMCYWFSHNLCRVLSLGRRYKIEMKAQDAGHWKGVPVINGFGQLMLAAFMPAASDAPDVEEARHNTIVVDDGSSLESIPPIFSKGCFTHSEQIIEMWKRYRGVFEQMVDDVQGWDVREQDKDGGLEIEMIRRETAEFKLETQFMRMEMQEVHLHEQIASLMARWQANPNPNSVELEELVKTGTMLIQRITELKADLAETRYQLTRAKLAIEPLLRRQKEAWRY</sequence>
<keyword evidence="3" id="KW-1185">Reference proteome</keyword>
<feature type="region of interest" description="Disordered" evidence="1">
    <location>
        <begin position="99"/>
        <end position="133"/>
    </location>
</feature>
<dbReference type="AlphaFoldDB" id="A0AAW0FHP9"/>
<evidence type="ECO:0000256" key="1">
    <source>
        <dbReference type="SAM" id="MobiDB-lite"/>
    </source>
</evidence>
<accession>A0AAW0FHP9</accession>
<organism evidence="2 3">
    <name type="scientific">Cerrena zonata</name>
    <dbReference type="NCBI Taxonomy" id="2478898"/>
    <lineage>
        <taxon>Eukaryota</taxon>
        <taxon>Fungi</taxon>
        <taxon>Dikarya</taxon>
        <taxon>Basidiomycota</taxon>
        <taxon>Agaricomycotina</taxon>
        <taxon>Agaricomycetes</taxon>
        <taxon>Polyporales</taxon>
        <taxon>Cerrenaceae</taxon>
        <taxon>Cerrena</taxon>
    </lineage>
</organism>
<proteinExistence type="predicted"/>
<dbReference type="EMBL" id="JASBNA010000102">
    <property type="protein sequence ID" value="KAK7676846.1"/>
    <property type="molecule type" value="Genomic_DNA"/>
</dbReference>
<evidence type="ECO:0000313" key="2">
    <source>
        <dbReference type="EMBL" id="KAK7676846.1"/>
    </source>
</evidence>
<dbReference type="Proteomes" id="UP001385951">
    <property type="component" value="Unassembled WGS sequence"/>
</dbReference>
<reference evidence="2 3" key="1">
    <citation type="submission" date="2022-09" db="EMBL/GenBank/DDBJ databases">
        <authorList>
            <person name="Palmer J.M."/>
        </authorList>
    </citation>
    <scope>NUCLEOTIDE SEQUENCE [LARGE SCALE GENOMIC DNA]</scope>
    <source>
        <strain evidence="2 3">DSM 7382</strain>
    </source>
</reference>
<comment type="caution">
    <text evidence="2">The sequence shown here is derived from an EMBL/GenBank/DDBJ whole genome shotgun (WGS) entry which is preliminary data.</text>
</comment>